<evidence type="ECO:0000313" key="2">
    <source>
        <dbReference type="EMBL" id="MBF1447440.1"/>
    </source>
</evidence>
<comment type="caution">
    <text evidence="2">The sequence shown here is derived from an EMBL/GenBank/DDBJ whole genome shotgun (WGS) entry which is preliminary data.</text>
</comment>
<feature type="region of interest" description="Disordered" evidence="1">
    <location>
        <begin position="119"/>
        <end position="146"/>
    </location>
</feature>
<dbReference type="EMBL" id="JABZTM010000101">
    <property type="protein sequence ID" value="MBF1447440.1"/>
    <property type="molecule type" value="Genomic_DNA"/>
</dbReference>
<dbReference type="AlphaFoldDB" id="A0A9D6AAV2"/>
<gene>
    <name evidence="2" type="ORF">HXN55_08685</name>
</gene>
<dbReference type="RefSeq" id="WP_278490902.1">
    <property type="nucleotide sequence ID" value="NZ_JABZTM010000101.1"/>
</dbReference>
<proteinExistence type="predicted"/>
<dbReference type="Proteomes" id="UP000787419">
    <property type="component" value="Unassembled WGS sequence"/>
</dbReference>
<reference evidence="2" key="1">
    <citation type="submission" date="2020-04" db="EMBL/GenBank/DDBJ databases">
        <title>Deep metagenomics examines the oral microbiome during advanced dental caries in children, revealing novel taxa and co-occurrences with host molecules.</title>
        <authorList>
            <person name="Baker J.L."/>
            <person name="Morton J.T."/>
            <person name="Dinis M."/>
            <person name="Alvarez R."/>
            <person name="Tran N.C."/>
            <person name="Knight R."/>
            <person name="Edlund A."/>
        </authorList>
    </citation>
    <scope>NUCLEOTIDE SEQUENCE</scope>
    <source>
        <strain evidence="2">JCVI_32_bin.50</strain>
    </source>
</reference>
<name>A0A9D6AAV2_9BACT</name>
<evidence type="ECO:0000313" key="3">
    <source>
        <dbReference type="Proteomes" id="UP000787419"/>
    </source>
</evidence>
<accession>A0A9D6AAV2</accession>
<protein>
    <submittedName>
        <fullName evidence="2">Uncharacterized protein</fullName>
    </submittedName>
</protein>
<organism evidence="2 3">
    <name type="scientific">Prevotella nigrescens</name>
    <dbReference type="NCBI Taxonomy" id="28133"/>
    <lineage>
        <taxon>Bacteria</taxon>
        <taxon>Pseudomonadati</taxon>
        <taxon>Bacteroidota</taxon>
        <taxon>Bacteroidia</taxon>
        <taxon>Bacteroidales</taxon>
        <taxon>Prevotellaceae</taxon>
        <taxon>Prevotella</taxon>
    </lineage>
</organism>
<sequence length="146" mass="17160">MKKKADTEPTKEQIRNMKYSEERLQLLEALREMVNEEFSRRRMEEVSNLYLKNPIPARIDPKPPEKMPPRCPAWQWFVNLFNIDSHSHGTEDRPLDIPDRLYNNNARASDTALLRKEFQQGGNTNSHEKNTTKRTTSTVRKHKAKG</sequence>
<evidence type="ECO:0000256" key="1">
    <source>
        <dbReference type="SAM" id="MobiDB-lite"/>
    </source>
</evidence>